<proteinExistence type="predicted"/>
<evidence type="ECO:0000313" key="2">
    <source>
        <dbReference type="Proteomes" id="UP001056120"/>
    </source>
</evidence>
<organism evidence="1 2">
    <name type="scientific">Smallanthus sonchifolius</name>
    <dbReference type="NCBI Taxonomy" id="185202"/>
    <lineage>
        <taxon>Eukaryota</taxon>
        <taxon>Viridiplantae</taxon>
        <taxon>Streptophyta</taxon>
        <taxon>Embryophyta</taxon>
        <taxon>Tracheophyta</taxon>
        <taxon>Spermatophyta</taxon>
        <taxon>Magnoliopsida</taxon>
        <taxon>eudicotyledons</taxon>
        <taxon>Gunneridae</taxon>
        <taxon>Pentapetalae</taxon>
        <taxon>asterids</taxon>
        <taxon>campanulids</taxon>
        <taxon>Asterales</taxon>
        <taxon>Asteraceae</taxon>
        <taxon>Asteroideae</taxon>
        <taxon>Heliantheae alliance</taxon>
        <taxon>Millerieae</taxon>
        <taxon>Smallanthus</taxon>
    </lineage>
</organism>
<protein>
    <submittedName>
        <fullName evidence="1">Uncharacterized protein</fullName>
    </submittedName>
</protein>
<evidence type="ECO:0000313" key="1">
    <source>
        <dbReference type="EMBL" id="KAI3826284.1"/>
    </source>
</evidence>
<dbReference type="EMBL" id="CM042018">
    <property type="protein sequence ID" value="KAI3826284.1"/>
    <property type="molecule type" value="Genomic_DNA"/>
</dbReference>
<keyword evidence="2" id="KW-1185">Reference proteome</keyword>
<accession>A0ACB9K1Z4</accession>
<reference evidence="1 2" key="2">
    <citation type="journal article" date="2022" name="Mol. Ecol. Resour.">
        <title>The genomes of chicory, endive, great burdock and yacon provide insights into Asteraceae paleo-polyploidization history and plant inulin production.</title>
        <authorList>
            <person name="Fan W."/>
            <person name="Wang S."/>
            <person name="Wang H."/>
            <person name="Wang A."/>
            <person name="Jiang F."/>
            <person name="Liu H."/>
            <person name="Zhao H."/>
            <person name="Xu D."/>
            <person name="Zhang Y."/>
        </authorList>
    </citation>
    <scope>NUCLEOTIDE SEQUENCE [LARGE SCALE GENOMIC DNA]</scope>
    <source>
        <strain evidence="2">cv. Yunnan</strain>
        <tissue evidence="1">Leaves</tissue>
    </source>
</reference>
<dbReference type="Proteomes" id="UP001056120">
    <property type="component" value="Linkage Group LG01"/>
</dbReference>
<name>A0ACB9K1Z4_9ASTR</name>
<sequence>MHIKRYGFQFFFFLSLSSEISIIDAGRMASPLHLNLISSNLLRGRFHLIAVSAYRLLSNSHYSTNFSKMSLFHDVASSRPKVDSRFNRFDIQSYTTRVPDFKTCILANKLQVAGLQTSKLVDLQTSKQCVWARRSSPKLPLLQTAVFDESRPMSLEPIGSPLSPSTVKSGYFIFSARRLGQMESDEALYVFLYMPEVKKEDVKVYVEHIRNTTMLVIEGDAHEVTYFKRMDFPKNVDINSSDIKGEMKDGMFKLTLPKLKDKQLIKKTNIFAKGIAKLRFKLHLRVHATLASVKMMFARTHIMKKLSPKPFNSFSMYKEVTAERLYICGMFGLEKTEFNRASVCVSLNMPELKIEDVKSYFKHDALFIEGKTKTKTKKKVHYITGIRLPESILKNRNMIKTEMKDGIYKASLPYRTFEINTN</sequence>
<reference evidence="2" key="1">
    <citation type="journal article" date="2022" name="Mol. Ecol. Resour.">
        <title>The genomes of chicory, endive, great burdock and yacon provide insights into Asteraceae palaeo-polyploidization history and plant inulin production.</title>
        <authorList>
            <person name="Fan W."/>
            <person name="Wang S."/>
            <person name="Wang H."/>
            <person name="Wang A."/>
            <person name="Jiang F."/>
            <person name="Liu H."/>
            <person name="Zhao H."/>
            <person name="Xu D."/>
            <person name="Zhang Y."/>
        </authorList>
    </citation>
    <scope>NUCLEOTIDE SEQUENCE [LARGE SCALE GENOMIC DNA]</scope>
    <source>
        <strain evidence="2">cv. Yunnan</strain>
    </source>
</reference>
<comment type="caution">
    <text evidence="1">The sequence shown here is derived from an EMBL/GenBank/DDBJ whole genome shotgun (WGS) entry which is preliminary data.</text>
</comment>
<gene>
    <name evidence="1" type="ORF">L1987_00330</name>
</gene>